<organism evidence="2 3">
    <name type="scientific">Pseudoalteromonas phenolica</name>
    <dbReference type="NCBI Taxonomy" id="161398"/>
    <lineage>
        <taxon>Bacteria</taxon>
        <taxon>Pseudomonadati</taxon>
        <taxon>Pseudomonadota</taxon>
        <taxon>Gammaproteobacteria</taxon>
        <taxon>Alteromonadales</taxon>
        <taxon>Pseudoalteromonadaceae</taxon>
        <taxon>Pseudoalteromonas</taxon>
    </lineage>
</organism>
<evidence type="ECO:0000313" key="3">
    <source>
        <dbReference type="Proteomes" id="UP000061457"/>
    </source>
</evidence>
<dbReference type="EMBL" id="CP013187">
    <property type="protein sequence ID" value="ALO41171.1"/>
    <property type="molecule type" value="Genomic_DNA"/>
</dbReference>
<accession>A0A0S2JZF1</accession>
<dbReference type="PATRIC" id="fig|161398.10.peg.664"/>
<gene>
    <name evidence="2" type="ORF">PP2015_651</name>
</gene>
<dbReference type="RefSeq" id="WP_058028932.1">
    <property type="nucleotide sequence ID" value="NZ_CP013187.1"/>
</dbReference>
<dbReference type="Proteomes" id="UP000061457">
    <property type="component" value="Chromosome I"/>
</dbReference>
<dbReference type="KEGG" id="pphe:PP2015_651"/>
<keyword evidence="1" id="KW-0732">Signal</keyword>
<dbReference type="OrthoDB" id="9782155at2"/>
<feature type="signal peptide" evidence="1">
    <location>
        <begin position="1"/>
        <end position="20"/>
    </location>
</feature>
<proteinExistence type="predicted"/>
<protein>
    <submittedName>
        <fullName evidence="2">Uncharacterized protein</fullName>
    </submittedName>
</protein>
<dbReference type="AlphaFoldDB" id="A0A0S2JZF1"/>
<sequence>MKFKILMIASATFFISAISAGESVEFDSPKLAKETFYEVLCHDANTHRLIFRSIYNNAFDAEIDYSTCEFMGGVASLATDQR</sequence>
<name>A0A0S2JZF1_9GAMM</name>
<evidence type="ECO:0000313" key="2">
    <source>
        <dbReference type="EMBL" id="ALO41171.1"/>
    </source>
</evidence>
<feature type="chain" id="PRO_5006600869" evidence="1">
    <location>
        <begin position="21"/>
        <end position="82"/>
    </location>
</feature>
<evidence type="ECO:0000256" key="1">
    <source>
        <dbReference type="SAM" id="SignalP"/>
    </source>
</evidence>
<keyword evidence="3" id="KW-1185">Reference proteome</keyword>
<reference evidence="2 3" key="1">
    <citation type="submission" date="2015-11" db="EMBL/GenBank/DDBJ databases">
        <authorList>
            <person name="Zhang Y."/>
            <person name="Guo Z."/>
        </authorList>
    </citation>
    <scope>NUCLEOTIDE SEQUENCE [LARGE SCALE GENOMIC DNA]</scope>
    <source>
        <strain evidence="2 3">KCTC 12086</strain>
    </source>
</reference>